<sequence>MTEEQFETAFYRVQKYNRKNDKTRDKCCRKIYKRKFSIIIYDI</sequence>
<gene>
    <name evidence="1" type="ORF">NE686_00105</name>
</gene>
<keyword evidence="2" id="KW-1185">Reference proteome</keyword>
<dbReference type="EMBL" id="JANGAC010000001">
    <property type="protein sequence ID" value="MCQ4921469.1"/>
    <property type="molecule type" value="Genomic_DNA"/>
</dbReference>
<accession>A0ABT1S4S9</accession>
<protein>
    <submittedName>
        <fullName evidence="1">Uncharacterized protein</fullName>
    </submittedName>
</protein>
<organism evidence="1 2">
    <name type="scientific">Tissierella carlieri</name>
    <dbReference type="NCBI Taxonomy" id="689904"/>
    <lineage>
        <taxon>Bacteria</taxon>
        <taxon>Bacillati</taxon>
        <taxon>Bacillota</taxon>
        <taxon>Tissierellia</taxon>
        <taxon>Tissierellales</taxon>
        <taxon>Tissierellaceae</taxon>
        <taxon>Tissierella</taxon>
    </lineage>
</organism>
<comment type="caution">
    <text evidence="1">The sequence shown here is derived from an EMBL/GenBank/DDBJ whole genome shotgun (WGS) entry which is preliminary data.</text>
</comment>
<evidence type="ECO:0000313" key="1">
    <source>
        <dbReference type="EMBL" id="MCQ4921469.1"/>
    </source>
</evidence>
<dbReference type="Proteomes" id="UP001524478">
    <property type="component" value="Unassembled WGS sequence"/>
</dbReference>
<proteinExistence type="predicted"/>
<name>A0ABT1S4S9_9FIRM</name>
<evidence type="ECO:0000313" key="2">
    <source>
        <dbReference type="Proteomes" id="UP001524478"/>
    </source>
</evidence>
<reference evidence="1 2" key="1">
    <citation type="submission" date="2022-06" db="EMBL/GenBank/DDBJ databases">
        <title>Isolation of gut microbiota from human fecal samples.</title>
        <authorList>
            <person name="Pamer E.G."/>
            <person name="Barat B."/>
            <person name="Waligurski E."/>
            <person name="Medina S."/>
            <person name="Paddock L."/>
            <person name="Mostad J."/>
        </authorList>
    </citation>
    <scope>NUCLEOTIDE SEQUENCE [LARGE SCALE GENOMIC DNA]</scope>
    <source>
        <strain evidence="1 2">DFI.7.95</strain>
    </source>
</reference>